<feature type="region of interest" description="Disordered" evidence="1">
    <location>
        <begin position="1795"/>
        <end position="1823"/>
    </location>
</feature>
<dbReference type="SUPFAM" id="SSF49478">
    <property type="entry name" value="Cna protein B-type domain"/>
    <property type="match status" value="2"/>
</dbReference>
<feature type="region of interest" description="Disordered" evidence="1">
    <location>
        <begin position="2059"/>
        <end position="2098"/>
    </location>
</feature>
<name>A0A9D0ZZ24_9ACTN</name>
<evidence type="ECO:0000259" key="3">
    <source>
        <dbReference type="Pfam" id="PF05738"/>
    </source>
</evidence>
<organism evidence="4 5">
    <name type="scientific">Candidatus Aveggerthella stercoripullorum</name>
    <dbReference type="NCBI Taxonomy" id="2840688"/>
    <lineage>
        <taxon>Bacteria</taxon>
        <taxon>Bacillati</taxon>
        <taxon>Actinomycetota</taxon>
        <taxon>Coriobacteriia</taxon>
        <taxon>Eggerthellales</taxon>
        <taxon>Eggerthellaceae</taxon>
        <taxon>Eggerthellaceae incertae sedis</taxon>
        <taxon>Candidatus Aveggerthella</taxon>
    </lineage>
</organism>
<feature type="chain" id="PRO_5039655185" evidence="2">
    <location>
        <begin position="24"/>
        <end position="2131"/>
    </location>
</feature>
<keyword evidence="2" id="KW-0732">Signal</keyword>
<evidence type="ECO:0000256" key="1">
    <source>
        <dbReference type="SAM" id="MobiDB-lite"/>
    </source>
</evidence>
<proteinExistence type="predicted"/>
<reference evidence="4" key="1">
    <citation type="submission" date="2020-10" db="EMBL/GenBank/DDBJ databases">
        <authorList>
            <person name="Gilroy R."/>
        </authorList>
    </citation>
    <scope>NUCLEOTIDE SEQUENCE</scope>
    <source>
        <strain evidence="4">ChiGjej1B1-2707</strain>
    </source>
</reference>
<feature type="region of interest" description="Disordered" evidence="1">
    <location>
        <begin position="311"/>
        <end position="332"/>
    </location>
</feature>
<dbReference type="InterPro" id="IPR008454">
    <property type="entry name" value="Collagen-bd_Cna-like_B-typ_dom"/>
</dbReference>
<evidence type="ECO:0000256" key="2">
    <source>
        <dbReference type="SAM" id="SignalP"/>
    </source>
</evidence>
<feature type="compositionally biased region" description="Low complexity" evidence="1">
    <location>
        <begin position="2072"/>
        <end position="2098"/>
    </location>
</feature>
<protein>
    <submittedName>
        <fullName evidence="4">Cna B-type domain-containing protein</fullName>
    </submittedName>
</protein>
<feature type="compositionally biased region" description="Polar residues" evidence="1">
    <location>
        <begin position="1630"/>
        <end position="1642"/>
    </location>
</feature>
<feature type="compositionally biased region" description="Polar residues" evidence="1">
    <location>
        <begin position="1648"/>
        <end position="1661"/>
    </location>
</feature>
<feature type="domain" description="CNA-B" evidence="3">
    <location>
        <begin position="1033"/>
        <end position="1076"/>
    </location>
</feature>
<feature type="region of interest" description="Disordered" evidence="1">
    <location>
        <begin position="1404"/>
        <end position="1424"/>
    </location>
</feature>
<dbReference type="Proteomes" id="UP000824261">
    <property type="component" value="Unassembled WGS sequence"/>
</dbReference>
<comment type="caution">
    <text evidence="4">The sequence shown here is derived from an EMBL/GenBank/DDBJ whole genome shotgun (WGS) entry which is preliminary data.</text>
</comment>
<evidence type="ECO:0000313" key="4">
    <source>
        <dbReference type="EMBL" id="HIR01260.1"/>
    </source>
</evidence>
<feature type="domain" description="CNA-B" evidence="3">
    <location>
        <begin position="1962"/>
        <end position="2009"/>
    </location>
</feature>
<evidence type="ECO:0000313" key="5">
    <source>
        <dbReference type="Proteomes" id="UP000824261"/>
    </source>
</evidence>
<sequence>MVAALMALLLVLQGLLVSGGTMAYALDGDGGQTGGDAVRTEVRDWSSDTWLSEHGTLGGGALGITPTAQLAWDGEDVAERQLMETAFRALADDKEADVPATVTLSLKMDAPEGEVLLAGDTVSLSAQTDDGAVKLDDTAEAITLYEPDATGAATERAVASANVAGGKLSITLLESAFDAEEEAVALGADANATTEDQAIADEAATDQAVADDAAVANQATTEQAAARSADAQEQAAPAHGSAVAMVGTFEAAVDASALSADGADAAGAQHDWTLLAWNDQALSKATLVVPTTDQAVATLRDADALVEDKGVDETKDATAEAEDGVGDGTGDGDVSTLAAGDLNASYTFGGERTEQTITTVWGDNSSSSRPAADKVAGGYLLHFTLTSADGAVQTGTLSSNSEKCKNANLLGLVGDPADWPSWTRVAVTDPLTNEYVAMAGDLPSRMTATVTDNGSGDDLLSQTQTYYTIEWSLEDANTTDGGLYEGYLRTTDDTDPSKQYLQLLEETTFNVVGHIGGEELTSVFGESQKNDFRLYATAGNKTVEGFPADGLVLAEVIGATNPTVPGMTMTWQTPEGDATQGKLSGNLPAFTKDGTPIVYSIKYVGADEGNDYYQDVYDNAMSPNHGSDTTAAFPGGTLTLIHVGTTGFDATKQWLDDKPGERQELTFTIWRYSAQDEGGFAHAAQARLTPLNDDGTPGTGSAEFASVVASVEDIEEDGTIDLGALVEKKYGALPKYDSDGYPYIYALREHTTVDGYETVFGAVSVGEDGAVTERDTAPSYRGENDEPQYVGSDGSDSWIRPEADHFVYDRGTITNRKVGTVPLPLKKTWVAAAFQDQLGNVTCTFQAQSRPAGSNEAWEAVTNDDGEEVTKVMEGWYAEQLTQEVVQSFPKYDALGNELEYRWVEVSVRQGDGESQQLTENDRTFELNLKDALGEDVEITFESQIETDEETNATTIKNVFDNKTEQYVQKEWLNSDGKLIEGASLPNGQTSLPKVTVDLYRNQELVATFELTGEVDQDATGFELSGKYEDTKYECKVWEDAPWHLSITDLPEYSEDGEHYSYLVIEHEVEGWHTTRAYYPKGEPEHAEEQNQTIKPHTTVITNTLGEGESTVIPLSKTWLDDSDLEHRLPSVVGVYTAEGNSREVQAGLFMGYVVLTVDQGWYGELEVPGKWDWKTDFTWKEVGLAAPNTPYASQAVKEDATANNGVDSVPGADAGSNRETLENEMMDLVSSTRSGFPTYENAKEATETSELYEANKDWALKGWSELFEENAKHSRVATGAGGDAESDGHVYEIGYRLLAADADSSIEMQLPSLNTSNRRIGYIDLTIKKTWKDSIGDGHEDHARPTEAYFVPSETSGDVKFSVDDADGDGVGPVYAQLRSGGNKVPLFVDDGYDYPENYTIPGGATADSGNDPSVSRTQLKGKVSDDGSELLIEVDTKLDREYRINGLPKYNSQGEVAAYDLQERMEQDTKEGEDYYTSNRDMTEYEVGARHFHDQRTYAFDNVITGTKDVIFYKQWRDAYVNNVLGQRPDVSLTLYALQDDGTTVKAVEGFVQYETQPVPGHDGDTTQQQFVFSNLPKYDAEGNEIVYYATENVSANATALDYTDVKVIAPKTEDLPASNIEPLIDVTAQNPDSGATSGNADDAQNVETNPDSGTEPQIQTGSNWAVVENGIFENALADTVTVQGAKLWANVPTGFDVTDLSQISIYLQRRLVGQPGMDAEAEWEKLGVSQEKNQGAEGTVYAPVPNQDGWYVYGAVAWVDLFADDFENLNEWHFKMTHSGNNSITDSVNGAGDGSIVDNGDSNVGNDDSSVDGTESTLPQYDDKGNLYEYRTREAIWGLVGTPGGFEMDKVSDEDEGEGTTDDLTSNVYTVRHGETGSFLPSNSYTAADNGQLTVKKIFDGREPDKPYPDVTFTLYRQYEKESDTIGPDGATTETVMSNPVEVARKTITAEEFEAAEENGDATEDNSNTSVAATCTFDGLSLYAPNGKAWKYFVVENAIGGYTTQVGAGDLGSDDTFIDPSNPGGSSNLDVISEEELKKYQEAGLVVNGVASNRVEAKAAPSENDEPENAGSAEGENEGAVVDGDNAANSENNATSTVSFTFKNTYAPDTVSLQGKKSLGRLQQYIWR</sequence>
<feature type="domain" description="CNA-B" evidence="3">
    <location>
        <begin position="1516"/>
        <end position="1598"/>
    </location>
</feature>
<dbReference type="Pfam" id="PF05738">
    <property type="entry name" value="Cna_B"/>
    <property type="match status" value="3"/>
</dbReference>
<reference evidence="4" key="2">
    <citation type="journal article" date="2021" name="PeerJ">
        <title>Extensive microbial diversity within the chicken gut microbiome revealed by metagenomics and culture.</title>
        <authorList>
            <person name="Gilroy R."/>
            <person name="Ravi A."/>
            <person name="Getino M."/>
            <person name="Pursley I."/>
            <person name="Horton D.L."/>
            <person name="Alikhan N.F."/>
            <person name="Baker D."/>
            <person name="Gharbi K."/>
            <person name="Hall N."/>
            <person name="Watson M."/>
            <person name="Adriaenssens E.M."/>
            <person name="Foster-Nyarko E."/>
            <person name="Jarju S."/>
            <person name="Secka A."/>
            <person name="Antonio M."/>
            <person name="Oren A."/>
            <person name="Chaudhuri R.R."/>
            <person name="La Ragione R."/>
            <person name="Hildebrand F."/>
            <person name="Pallen M.J."/>
        </authorList>
    </citation>
    <scope>NUCLEOTIDE SEQUENCE</scope>
    <source>
        <strain evidence="4">ChiGjej1B1-2707</strain>
    </source>
</reference>
<feature type="compositionally biased region" description="Polar residues" evidence="1">
    <location>
        <begin position="1409"/>
        <end position="1420"/>
    </location>
</feature>
<accession>A0A9D0ZZ24</accession>
<feature type="compositionally biased region" description="Low complexity" evidence="1">
    <location>
        <begin position="1800"/>
        <end position="1816"/>
    </location>
</feature>
<feature type="signal peptide" evidence="2">
    <location>
        <begin position="1"/>
        <end position="23"/>
    </location>
</feature>
<feature type="region of interest" description="Disordered" evidence="1">
    <location>
        <begin position="774"/>
        <end position="795"/>
    </location>
</feature>
<gene>
    <name evidence="4" type="ORF">IAA69_03250</name>
</gene>
<feature type="region of interest" description="Disordered" evidence="1">
    <location>
        <begin position="1630"/>
        <end position="1661"/>
    </location>
</feature>
<dbReference type="Gene3D" id="2.60.40.1140">
    <property type="entry name" value="Collagen-binding surface protein Cna, B-type domain"/>
    <property type="match status" value="3"/>
</dbReference>
<dbReference type="EMBL" id="DVGB01000039">
    <property type="protein sequence ID" value="HIR01260.1"/>
    <property type="molecule type" value="Genomic_DNA"/>
</dbReference>